<evidence type="ECO:0000256" key="1">
    <source>
        <dbReference type="SAM" id="MobiDB-lite"/>
    </source>
</evidence>
<dbReference type="Proteomes" id="UP000054007">
    <property type="component" value="Unassembled WGS sequence"/>
</dbReference>
<dbReference type="EMBL" id="KN880598">
    <property type="protein sequence ID" value="KIY65237.1"/>
    <property type="molecule type" value="Genomic_DNA"/>
</dbReference>
<evidence type="ECO:0000313" key="3">
    <source>
        <dbReference type="Proteomes" id="UP000054007"/>
    </source>
</evidence>
<evidence type="ECO:0000313" key="2">
    <source>
        <dbReference type="EMBL" id="KIY65237.1"/>
    </source>
</evidence>
<feature type="region of interest" description="Disordered" evidence="1">
    <location>
        <begin position="1"/>
        <end position="30"/>
    </location>
</feature>
<proteinExistence type="predicted"/>
<dbReference type="AlphaFoldDB" id="A0A0D7B431"/>
<protein>
    <submittedName>
        <fullName evidence="2">Uncharacterized protein</fullName>
    </submittedName>
</protein>
<sequence>MSKNQQAPASWYPSPEFTAALPDPRDQGFDPEDYEEFSKAELEIINAVGYGDIRDNRWYAFFNVDGVPDGICRGWGTLCACTEESKSAEWYFMGHSYDESYQEFERMRAARHSSAMATSESTKSPPPEARQKASWFYPTSAPLRLYPTYDGALRASQYEDGRDIRAFHQIVVAEKKRVKSEMRKSSTIRVG</sequence>
<gene>
    <name evidence="2" type="ORF">CYLTODRAFT_412737</name>
</gene>
<keyword evidence="3" id="KW-1185">Reference proteome</keyword>
<reference evidence="2 3" key="1">
    <citation type="journal article" date="2015" name="Fungal Genet. Biol.">
        <title>Evolution of novel wood decay mechanisms in Agaricales revealed by the genome sequences of Fistulina hepatica and Cylindrobasidium torrendii.</title>
        <authorList>
            <person name="Floudas D."/>
            <person name="Held B.W."/>
            <person name="Riley R."/>
            <person name="Nagy L.G."/>
            <person name="Koehler G."/>
            <person name="Ransdell A.S."/>
            <person name="Younus H."/>
            <person name="Chow J."/>
            <person name="Chiniquy J."/>
            <person name="Lipzen A."/>
            <person name="Tritt A."/>
            <person name="Sun H."/>
            <person name="Haridas S."/>
            <person name="LaButti K."/>
            <person name="Ohm R.A."/>
            <person name="Kues U."/>
            <person name="Blanchette R.A."/>
            <person name="Grigoriev I.V."/>
            <person name="Minto R.E."/>
            <person name="Hibbett D.S."/>
        </authorList>
    </citation>
    <scope>NUCLEOTIDE SEQUENCE [LARGE SCALE GENOMIC DNA]</scope>
    <source>
        <strain evidence="2 3">FP15055 ss-10</strain>
    </source>
</reference>
<name>A0A0D7B431_9AGAR</name>
<accession>A0A0D7B431</accession>
<organism evidence="2 3">
    <name type="scientific">Cylindrobasidium torrendii FP15055 ss-10</name>
    <dbReference type="NCBI Taxonomy" id="1314674"/>
    <lineage>
        <taxon>Eukaryota</taxon>
        <taxon>Fungi</taxon>
        <taxon>Dikarya</taxon>
        <taxon>Basidiomycota</taxon>
        <taxon>Agaricomycotina</taxon>
        <taxon>Agaricomycetes</taxon>
        <taxon>Agaricomycetidae</taxon>
        <taxon>Agaricales</taxon>
        <taxon>Marasmiineae</taxon>
        <taxon>Physalacriaceae</taxon>
        <taxon>Cylindrobasidium</taxon>
    </lineage>
</organism>